<comment type="caution">
    <text evidence="2">The sequence shown here is derived from an EMBL/GenBank/DDBJ whole genome shotgun (WGS) entry which is preliminary data.</text>
</comment>
<feature type="transmembrane region" description="Helical" evidence="1">
    <location>
        <begin position="67"/>
        <end position="87"/>
    </location>
</feature>
<keyword evidence="3" id="KW-1185">Reference proteome</keyword>
<name>A0ABW4HDH3_9FLAO</name>
<accession>A0ABW4HDH3</accession>
<evidence type="ECO:0000313" key="2">
    <source>
        <dbReference type="EMBL" id="MFD1603037.1"/>
    </source>
</evidence>
<sequence length="119" mass="13813">MTLKARIFIYLTMLVVYFFVASFLFELSDRLNSDFYITVSFGYVFLNIIYSCFVLKWTLLLNSICSFLIAFLSVFLAIKAGSMLLFTTFSENVQTAIFTNALCSIILWEIVYQIKIRKS</sequence>
<dbReference type="RefSeq" id="WP_379814160.1">
    <property type="nucleotide sequence ID" value="NZ_JBHUDZ010000009.1"/>
</dbReference>
<evidence type="ECO:0000313" key="3">
    <source>
        <dbReference type="Proteomes" id="UP001597138"/>
    </source>
</evidence>
<reference evidence="3" key="1">
    <citation type="journal article" date="2019" name="Int. J. Syst. Evol. Microbiol.">
        <title>The Global Catalogue of Microorganisms (GCM) 10K type strain sequencing project: providing services to taxonomists for standard genome sequencing and annotation.</title>
        <authorList>
            <consortium name="The Broad Institute Genomics Platform"/>
            <consortium name="The Broad Institute Genome Sequencing Center for Infectious Disease"/>
            <person name="Wu L."/>
            <person name="Ma J."/>
        </authorList>
    </citation>
    <scope>NUCLEOTIDE SEQUENCE [LARGE SCALE GENOMIC DNA]</scope>
    <source>
        <strain evidence="3">CCUG 70865</strain>
    </source>
</reference>
<keyword evidence="1" id="KW-0472">Membrane</keyword>
<feature type="transmembrane region" description="Helical" evidence="1">
    <location>
        <begin position="93"/>
        <end position="112"/>
    </location>
</feature>
<organism evidence="2 3">
    <name type="scientific">Flavobacterium artemisiae</name>
    <dbReference type="NCBI Taxonomy" id="2126556"/>
    <lineage>
        <taxon>Bacteria</taxon>
        <taxon>Pseudomonadati</taxon>
        <taxon>Bacteroidota</taxon>
        <taxon>Flavobacteriia</taxon>
        <taxon>Flavobacteriales</taxon>
        <taxon>Flavobacteriaceae</taxon>
        <taxon>Flavobacterium</taxon>
    </lineage>
</organism>
<feature type="transmembrane region" description="Helical" evidence="1">
    <location>
        <begin position="37"/>
        <end position="55"/>
    </location>
</feature>
<gene>
    <name evidence="2" type="ORF">ACFSC2_09855</name>
</gene>
<dbReference type="Proteomes" id="UP001597138">
    <property type="component" value="Unassembled WGS sequence"/>
</dbReference>
<proteinExistence type="predicted"/>
<dbReference type="EMBL" id="JBHUDZ010000009">
    <property type="protein sequence ID" value="MFD1603037.1"/>
    <property type="molecule type" value="Genomic_DNA"/>
</dbReference>
<protein>
    <submittedName>
        <fullName evidence="2">Uncharacterized protein</fullName>
    </submittedName>
</protein>
<keyword evidence="1" id="KW-1133">Transmembrane helix</keyword>
<feature type="transmembrane region" description="Helical" evidence="1">
    <location>
        <begin position="7"/>
        <end position="25"/>
    </location>
</feature>
<evidence type="ECO:0000256" key="1">
    <source>
        <dbReference type="SAM" id="Phobius"/>
    </source>
</evidence>
<keyword evidence="1" id="KW-0812">Transmembrane</keyword>